<dbReference type="CDD" id="cd06911">
    <property type="entry name" value="VirB9_CagX_TrbG"/>
    <property type="match status" value="1"/>
</dbReference>
<gene>
    <name evidence="11" type="ORF">NCTC5051_02444</name>
</gene>
<dbReference type="InterPro" id="IPR035658">
    <property type="entry name" value="TrbF"/>
</dbReference>
<comment type="caution">
    <text evidence="11">The sequence shown here is derived from an EMBL/GenBank/DDBJ whole genome shotgun (WGS) entry which is preliminary data.</text>
</comment>
<evidence type="ECO:0000313" key="11">
    <source>
        <dbReference type="EMBL" id="STU50854.1"/>
    </source>
</evidence>
<comment type="subcellular location">
    <subcellularLocation>
        <location evidence="1">Membrane</location>
        <topology evidence="1">Single-pass membrane protein</topology>
    </subcellularLocation>
</comment>
<feature type="transmembrane region" description="Helical" evidence="9">
    <location>
        <begin position="43"/>
        <end position="61"/>
    </location>
</feature>
<dbReference type="NCBIfam" id="NF010446">
    <property type="entry name" value="PRK13872.1"/>
    <property type="match status" value="1"/>
</dbReference>
<name>A0AB74GRE3_KLEPN</name>
<dbReference type="InterPro" id="IPR014142">
    <property type="entry name" value="TrbG_Ti"/>
</dbReference>
<dbReference type="Pfam" id="PF03743">
    <property type="entry name" value="TrbI"/>
    <property type="match status" value="1"/>
</dbReference>
<dbReference type="Gene3D" id="2.60.40.2500">
    <property type="match status" value="1"/>
</dbReference>
<dbReference type="Pfam" id="PF03524">
    <property type="entry name" value="CagX"/>
    <property type="match status" value="1"/>
</dbReference>
<keyword evidence="4 9" id="KW-0812">Transmembrane</keyword>
<comment type="similarity">
    <text evidence="2">Belongs to the TrbG/VirB9 family.</text>
</comment>
<proteinExistence type="inferred from homology"/>
<evidence type="ECO:0000256" key="2">
    <source>
        <dbReference type="ARBA" id="ARBA00006135"/>
    </source>
</evidence>
<dbReference type="InterPro" id="IPR005498">
    <property type="entry name" value="T4SS_VirB10/TraB/TrbI"/>
</dbReference>
<dbReference type="EMBL" id="UGLU01000001">
    <property type="protein sequence ID" value="STU50854.1"/>
    <property type="molecule type" value="Genomic_DNA"/>
</dbReference>
<dbReference type="AlphaFoldDB" id="A0AB74GRE3"/>
<evidence type="ECO:0000256" key="9">
    <source>
        <dbReference type="SAM" id="Phobius"/>
    </source>
</evidence>
<dbReference type="GO" id="GO:0016020">
    <property type="term" value="C:membrane"/>
    <property type="evidence" value="ECO:0007669"/>
    <property type="project" value="UniProtKB-SubCell"/>
</dbReference>
<dbReference type="InterPro" id="IPR010258">
    <property type="entry name" value="Conjugal_tfr_TrbG/VirB9/CagX"/>
</dbReference>
<evidence type="ECO:0000256" key="3">
    <source>
        <dbReference type="ARBA" id="ARBA00010265"/>
    </source>
</evidence>
<dbReference type="CDD" id="cd16429">
    <property type="entry name" value="VirB10"/>
    <property type="match status" value="1"/>
</dbReference>
<evidence type="ECO:0000256" key="6">
    <source>
        <dbReference type="ARBA" id="ARBA00022989"/>
    </source>
</evidence>
<feature type="region of interest" description="Disordered" evidence="8">
    <location>
        <begin position="535"/>
        <end position="585"/>
    </location>
</feature>
<keyword evidence="5" id="KW-0732">Signal</keyword>
<evidence type="ECO:0000256" key="7">
    <source>
        <dbReference type="ARBA" id="ARBA00023136"/>
    </source>
</evidence>
<feature type="compositionally biased region" description="Low complexity" evidence="8">
    <location>
        <begin position="297"/>
        <end position="308"/>
    </location>
</feature>
<evidence type="ECO:0000313" key="12">
    <source>
        <dbReference type="Proteomes" id="UP000254141"/>
    </source>
</evidence>
<dbReference type="InterPro" id="IPR033645">
    <property type="entry name" value="VirB9/CagX/TrbG_C"/>
</dbReference>
<protein>
    <submittedName>
        <fullName evidence="11">Protein TraF</fullName>
    </submittedName>
</protein>
<evidence type="ECO:0000256" key="1">
    <source>
        <dbReference type="ARBA" id="ARBA00004167"/>
    </source>
</evidence>
<dbReference type="InterPro" id="IPR007430">
    <property type="entry name" value="VirB8"/>
</dbReference>
<comment type="similarity">
    <text evidence="3">Belongs to the TrbI/VirB10 family.</text>
</comment>
<feature type="domain" description="Bacterial virulence protein VirB8" evidence="10">
    <location>
        <begin position="23"/>
        <end position="172"/>
    </location>
</feature>
<dbReference type="InterPro" id="IPR042217">
    <property type="entry name" value="T4SS_VirB10/TrbI"/>
</dbReference>
<dbReference type="CDD" id="cd16425">
    <property type="entry name" value="TrbF"/>
    <property type="match status" value="1"/>
</dbReference>
<dbReference type="Proteomes" id="UP000254141">
    <property type="component" value="Unassembled WGS sequence"/>
</dbReference>
<accession>A0AB74GRE3</accession>
<evidence type="ECO:0000256" key="4">
    <source>
        <dbReference type="ARBA" id="ARBA00022692"/>
    </source>
</evidence>
<dbReference type="SUPFAM" id="SSF54427">
    <property type="entry name" value="NTF2-like"/>
    <property type="match status" value="1"/>
</dbReference>
<feature type="region of interest" description="Disordered" evidence="8">
    <location>
        <begin position="180"/>
        <end position="219"/>
    </location>
</feature>
<evidence type="ECO:0000256" key="5">
    <source>
        <dbReference type="ARBA" id="ARBA00022729"/>
    </source>
</evidence>
<evidence type="ECO:0000256" key="8">
    <source>
        <dbReference type="SAM" id="MobiDB-lite"/>
    </source>
</evidence>
<organism evidence="11 12">
    <name type="scientific">Klebsiella pneumoniae</name>
    <dbReference type="NCBI Taxonomy" id="573"/>
    <lineage>
        <taxon>Bacteria</taxon>
        <taxon>Pseudomonadati</taxon>
        <taxon>Pseudomonadota</taxon>
        <taxon>Gammaproteobacteria</taxon>
        <taxon>Enterobacterales</taxon>
        <taxon>Enterobacteriaceae</taxon>
        <taxon>Klebsiella/Raoultella group</taxon>
        <taxon>Klebsiella</taxon>
        <taxon>Klebsiella pneumoniae complex</taxon>
    </lineage>
</organism>
<dbReference type="Gene3D" id="2.40.128.260">
    <property type="entry name" value="Type IV secretion system, VirB10/TraB/TrbI"/>
    <property type="match status" value="1"/>
</dbReference>
<keyword evidence="6 9" id="KW-1133">Transmembrane helix</keyword>
<evidence type="ECO:0000259" key="10">
    <source>
        <dbReference type="Pfam" id="PF04335"/>
    </source>
</evidence>
<dbReference type="NCBIfam" id="TIGR02775">
    <property type="entry name" value="TrbG_Ti"/>
    <property type="match status" value="1"/>
</dbReference>
<dbReference type="InterPro" id="IPR038161">
    <property type="entry name" value="VirB9/CagX/TrbG_C_sf"/>
</dbReference>
<feature type="region of interest" description="Disordered" evidence="8">
    <location>
        <begin position="297"/>
        <end position="319"/>
    </location>
</feature>
<dbReference type="InterPro" id="IPR032710">
    <property type="entry name" value="NTF2-like_dom_sf"/>
</dbReference>
<dbReference type="Pfam" id="PF04335">
    <property type="entry name" value="VirB8"/>
    <property type="match status" value="1"/>
</dbReference>
<keyword evidence="7 9" id="KW-0472">Membrane</keyword>
<sequence length="993" mass="105937">MRFKKPQVRYADTPQPATPYQAAGQVWDERIGSPRVQAKNWRLMAFGCLTLALLMAGGLVWRSAQSIVTPYVVEVDNAGQVSAVGEAATPYRPNDAQTAHHIARFVTLVRSLSIDPIVVRQNWLDAYDYTTDKGAAVLNDYARVNDPFARIGKESVTVQITSVVARQRHVFQRALDGTPLRQRRRGGPGAVDGRGVHRAPAAAHRGTPAQEPPGHLRQRPVVEPRTGFFRRSKAMNLSFRIYASVLTLAALAGCATQGKPPPVISLDEPEQAQPLPEPPAPVEVVAVPEVLPMPGQLKPAPEAEGAKPAPEPADEKVRVSRANAEARVAPTREGYVNAIQVWPFTDGALYQVYAAVGRVTVVSLQPGEELVTVAAGDTVGWIVGDTSSGSGADLRVNVLVKPIRSGLKTNLVITTSRRTYLLELASTEKTWMASVSWEYPKDKMMALQRQAQAGSAAAPVDAGLSLEKIRFRYSVSGSNPPWKPLRAFDDGEKVYIQFPPGIAQGELPPLFVIGAQGDGAVGELPLSLAVLHRGSPVRRGRTPPGRGQGRRGADRAHGWRRRRGREELTMSQDDTPDLATPQAGKVAPEAVALRAQPRAVTRLNRRTLAILVGGLSVAVLGATIWSLQPHRRGAGEQTELYNVDRVSKSEGLDGLPTDYSKLPLQVPELGPPLPGDLGPAIVASQQPAVAAYAAPGHDPNDALRKEAEAAAASSVFFRSGGHGQAAATVAQAAPGAPGAASALAAFDPLAAGPASVAAQPADPTATQNRQDQKEAFLKAGSMETRNSGNLALPASPYQVMAGTVIAGALVTGIKSDLPGDVIATVTEPVYDTATGKFLLIPQGSRILGRYNSQVSYGQSRVQVVWNRIILPDTSSLTLDNLVGTDPAGYAGLEDDVDWHWRRIFAGAVLTTLLGVGAELAAPENRQDGNRIVIAGRDSAQDSINQVGQEITRRNMNVQPTLTARPGLPVRVIVGRDLVLRPYQPLFFNRGASQ</sequence>
<reference evidence="11 12" key="1">
    <citation type="submission" date="2018-06" db="EMBL/GenBank/DDBJ databases">
        <authorList>
            <consortium name="Pathogen Informatics"/>
            <person name="Doyle S."/>
        </authorList>
    </citation>
    <scope>NUCLEOTIDE SEQUENCE [LARGE SCALE GENOMIC DNA]</scope>
    <source>
        <strain evidence="11 12">NCTC5051</strain>
    </source>
</reference>